<protein>
    <submittedName>
        <fullName evidence="4">Flp pilus assembly protein CpaB</fullName>
    </submittedName>
</protein>
<name>A0A413T8A2_9FIRM</name>
<dbReference type="Proteomes" id="UP000285740">
    <property type="component" value="Unassembled WGS sequence"/>
</dbReference>
<sequence length="268" mass="29001">MKKILQNRIVIGLTCIILSLIICFGLTPMFNNALKSKVSIVRVSKDIKEGDQITKEMVTTVEAGGYNLPGNVVYLEEDVIGKYANTDLYPGDSILTSKLSDTPMLKNAYLSKLNGENRAISISIKSFAAGLSGKLEAGDIVTLIASDVGENRETLVPPELQYVEIIATTTSTGADQNVQEETEDGEEQELASAITVLATQEQATLLAELEQTGSIHAALVFRGDSTTAQKFLDEQNKVLEELLAKEAAETEQEAGAEEEIVNDDPEEM</sequence>
<dbReference type="InterPro" id="IPR013974">
    <property type="entry name" value="SAF"/>
</dbReference>
<dbReference type="RefSeq" id="WP_055163338.1">
    <property type="nucleotide sequence ID" value="NZ_QSFV01000009.1"/>
</dbReference>
<evidence type="ECO:0000259" key="3">
    <source>
        <dbReference type="SMART" id="SM00858"/>
    </source>
</evidence>
<keyword evidence="2" id="KW-0812">Transmembrane</keyword>
<evidence type="ECO:0000256" key="2">
    <source>
        <dbReference type="SAM" id="Phobius"/>
    </source>
</evidence>
<accession>A0A413T8A2</accession>
<evidence type="ECO:0000313" key="4">
    <source>
        <dbReference type="EMBL" id="RHA81069.1"/>
    </source>
</evidence>
<dbReference type="Pfam" id="PF16976">
    <property type="entry name" value="RcpC"/>
    <property type="match status" value="1"/>
</dbReference>
<dbReference type="SMART" id="SM00858">
    <property type="entry name" value="SAF"/>
    <property type="match status" value="1"/>
</dbReference>
<dbReference type="Pfam" id="PF08666">
    <property type="entry name" value="SAF"/>
    <property type="match status" value="1"/>
</dbReference>
<proteinExistence type="predicted"/>
<feature type="domain" description="SAF" evidence="3">
    <location>
        <begin position="38"/>
        <end position="100"/>
    </location>
</feature>
<keyword evidence="2" id="KW-0472">Membrane</keyword>
<keyword evidence="2" id="KW-1133">Transmembrane helix</keyword>
<feature type="region of interest" description="Disordered" evidence="1">
    <location>
        <begin position="247"/>
        <end position="268"/>
    </location>
</feature>
<gene>
    <name evidence="4" type="ORF">DW918_04585</name>
</gene>
<feature type="compositionally biased region" description="Acidic residues" evidence="1">
    <location>
        <begin position="249"/>
        <end position="268"/>
    </location>
</feature>
<evidence type="ECO:0000256" key="1">
    <source>
        <dbReference type="SAM" id="MobiDB-lite"/>
    </source>
</evidence>
<evidence type="ECO:0000313" key="5">
    <source>
        <dbReference type="Proteomes" id="UP000285740"/>
    </source>
</evidence>
<feature type="transmembrane region" description="Helical" evidence="2">
    <location>
        <begin position="9"/>
        <end position="30"/>
    </location>
</feature>
<dbReference type="AlphaFoldDB" id="A0A413T8A2"/>
<dbReference type="EMBL" id="QSFV01000009">
    <property type="protein sequence ID" value="RHA81069.1"/>
    <property type="molecule type" value="Genomic_DNA"/>
</dbReference>
<dbReference type="InterPro" id="IPR031571">
    <property type="entry name" value="RcpC_dom"/>
</dbReference>
<dbReference type="CDD" id="cd11614">
    <property type="entry name" value="SAF_CpaB_FlgA_like"/>
    <property type="match status" value="1"/>
</dbReference>
<comment type="caution">
    <text evidence="4">The sequence shown here is derived from an EMBL/GenBank/DDBJ whole genome shotgun (WGS) entry which is preliminary data.</text>
</comment>
<reference evidence="4 5" key="1">
    <citation type="submission" date="2018-08" db="EMBL/GenBank/DDBJ databases">
        <title>A genome reference for cultivated species of the human gut microbiota.</title>
        <authorList>
            <person name="Zou Y."/>
            <person name="Xue W."/>
            <person name="Luo G."/>
        </authorList>
    </citation>
    <scope>NUCLEOTIDE SEQUENCE [LARGE SCALE GENOMIC DNA]</scope>
    <source>
        <strain evidence="4 5">AM42-30</strain>
    </source>
</reference>
<organism evidence="4 5">
    <name type="scientific">Eubacterium ventriosum</name>
    <dbReference type="NCBI Taxonomy" id="39496"/>
    <lineage>
        <taxon>Bacteria</taxon>
        <taxon>Bacillati</taxon>
        <taxon>Bacillota</taxon>
        <taxon>Clostridia</taxon>
        <taxon>Eubacteriales</taxon>
        <taxon>Eubacteriaceae</taxon>
        <taxon>Eubacterium</taxon>
    </lineage>
</organism>